<evidence type="ECO:0000313" key="2">
    <source>
        <dbReference type="EMBL" id="KIA89492.1"/>
    </source>
</evidence>
<sequence>MKTQRIEAYTLMEVAIAMLLAAICISICYTAYGMVGDYFQAFQKRNAVAEEVLTLRRTMEKDILRGRYLIRSTDGIDIVGDSLGISYHFAEKAVLRKVKDLRTDSFHVTPAQTHFLFEGRETLELDTVDQVNFMLTPDKQPAIPIALTKLYSAHDLLH</sequence>
<dbReference type="Proteomes" id="UP000031246">
    <property type="component" value="Unassembled WGS sequence"/>
</dbReference>
<accession>A0A0C1F8K8</accession>
<keyword evidence="3" id="KW-1185">Reference proteome</keyword>
<feature type="transmembrane region" description="Helical" evidence="1">
    <location>
        <begin position="14"/>
        <end position="35"/>
    </location>
</feature>
<comment type="caution">
    <text evidence="2">The sequence shown here is derived from an EMBL/GenBank/DDBJ whole genome shotgun (WGS) entry which is preliminary data.</text>
</comment>
<organism evidence="2 3">
    <name type="scientific">Pedobacter kyungheensis</name>
    <dbReference type="NCBI Taxonomy" id="1069985"/>
    <lineage>
        <taxon>Bacteria</taxon>
        <taxon>Pseudomonadati</taxon>
        <taxon>Bacteroidota</taxon>
        <taxon>Sphingobacteriia</taxon>
        <taxon>Sphingobacteriales</taxon>
        <taxon>Sphingobacteriaceae</taxon>
        <taxon>Pedobacter</taxon>
    </lineage>
</organism>
<gene>
    <name evidence="2" type="ORF">OC25_25340</name>
</gene>
<protein>
    <recommendedName>
        <fullName evidence="4">Prepilin-type N-terminal cleavage/methylation domain-containing protein</fullName>
    </recommendedName>
</protein>
<proteinExistence type="predicted"/>
<reference evidence="2 3" key="1">
    <citation type="submission" date="2014-10" db="EMBL/GenBank/DDBJ databases">
        <title>Pedobacter Kyungheensis.</title>
        <authorList>
            <person name="Anderson B.M."/>
            <person name="Newman J.D."/>
        </authorList>
    </citation>
    <scope>NUCLEOTIDE SEQUENCE [LARGE SCALE GENOMIC DNA]</scope>
    <source>
        <strain evidence="2 3">KACC 16221</strain>
    </source>
</reference>
<dbReference type="EMBL" id="JSYN01000043">
    <property type="protein sequence ID" value="KIA89492.1"/>
    <property type="molecule type" value="Genomic_DNA"/>
</dbReference>
<dbReference type="OrthoDB" id="769870at2"/>
<keyword evidence="1" id="KW-0812">Transmembrane</keyword>
<evidence type="ECO:0008006" key="4">
    <source>
        <dbReference type="Google" id="ProtNLM"/>
    </source>
</evidence>
<evidence type="ECO:0000313" key="3">
    <source>
        <dbReference type="Proteomes" id="UP000031246"/>
    </source>
</evidence>
<name>A0A0C1F8K8_9SPHI</name>
<dbReference type="RefSeq" id="WP_039482758.1">
    <property type="nucleotide sequence ID" value="NZ_JSYN01000043.1"/>
</dbReference>
<evidence type="ECO:0000256" key="1">
    <source>
        <dbReference type="SAM" id="Phobius"/>
    </source>
</evidence>
<dbReference type="AlphaFoldDB" id="A0A0C1F8K8"/>
<keyword evidence="1" id="KW-0472">Membrane</keyword>
<keyword evidence="1" id="KW-1133">Transmembrane helix</keyword>